<dbReference type="SUPFAM" id="SSF116734">
    <property type="entry name" value="DNA methylase specificity domain"/>
    <property type="match status" value="1"/>
</dbReference>
<organism evidence="5 6">
    <name type="scientific">Mesoplasma tabanidae</name>
    <dbReference type="NCBI Taxonomy" id="219745"/>
    <lineage>
        <taxon>Bacteria</taxon>
        <taxon>Bacillati</taxon>
        <taxon>Mycoplasmatota</taxon>
        <taxon>Mollicutes</taxon>
        <taxon>Entomoplasmatales</taxon>
        <taxon>Entomoplasmataceae</taxon>
        <taxon>Mesoplasma</taxon>
    </lineage>
</organism>
<evidence type="ECO:0000256" key="1">
    <source>
        <dbReference type="ARBA" id="ARBA00010923"/>
    </source>
</evidence>
<gene>
    <name evidence="5" type="primary">hsdS</name>
    <name evidence="5" type="ORF">MTABA_v1c03160</name>
</gene>
<dbReference type="Gene3D" id="3.90.220.20">
    <property type="entry name" value="DNA methylase specificity domains"/>
    <property type="match status" value="1"/>
</dbReference>
<proteinExistence type="inferred from homology"/>
<dbReference type="PANTHER" id="PTHR30408">
    <property type="entry name" value="TYPE-1 RESTRICTION ENZYME ECOKI SPECIFICITY PROTEIN"/>
    <property type="match status" value="1"/>
</dbReference>
<dbReference type="RefSeq" id="WP_100679461.1">
    <property type="nucleotide sequence ID" value="NZ_CP024969.1"/>
</dbReference>
<dbReference type="GO" id="GO:0009307">
    <property type="term" value="P:DNA restriction-modification system"/>
    <property type="evidence" value="ECO:0007669"/>
    <property type="project" value="UniProtKB-KW"/>
</dbReference>
<dbReference type="Pfam" id="PF01420">
    <property type="entry name" value="Methylase_S"/>
    <property type="match status" value="1"/>
</dbReference>
<keyword evidence="6" id="KW-1185">Reference proteome</keyword>
<dbReference type="AlphaFoldDB" id="A0A2K8P446"/>
<dbReference type="REBASE" id="225958">
    <property type="entry name" value="S1.Mta857ORF3150P"/>
</dbReference>
<dbReference type="OrthoDB" id="396674at2"/>
<name>A0A2K8P446_9MOLU</name>
<keyword evidence="3" id="KW-0238">DNA-binding</keyword>
<dbReference type="PANTHER" id="PTHR30408:SF13">
    <property type="entry name" value="TYPE I RESTRICTION ENZYME HINDI SPECIFICITY SUBUNIT"/>
    <property type="match status" value="1"/>
</dbReference>
<dbReference type="GO" id="GO:0003677">
    <property type="term" value="F:DNA binding"/>
    <property type="evidence" value="ECO:0007669"/>
    <property type="project" value="UniProtKB-KW"/>
</dbReference>
<dbReference type="InterPro" id="IPR052021">
    <property type="entry name" value="Type-I_RS_S_subunit"/>
</dbReference>
<comment type="similarity">
    <text evidence="1">Belongs to the type-I restriction system S methylase family.</text>
</comment>
<dbReference type="InterPro" id="IPR000055">
    <property type="entry name" value="Restrct_endonuc_typeI_TRD"/>
</dbReference>
<dbReference type="Proteomes" id="UP000232223">
    <property type="component" value="Chromosome"/>
</dbReference>
<protein>
    <submittedName>
        <fullName evidence="5">Type I restriction enzyme, S subunit</fullName>
    </submittedName>
</protein>
<dbReference type="InterPro" id="IPR044946">
    <property type="entry name" value="Restrct_endonuc_typeI_TRD_sf"/>
</dbReference>
<evidence type="ECO:0000256" key="3">
    <source>
        <dbReference type="ARBA" id="ARBA00023125"/>
    </source>
</evidence>
<dbReference type="EMBL" id="CP024969">
    <property type="protein sequence ID" value="ATZ21519.1"/>
    <property type="molecule type" value="Genomic_DNA"/>
</dbReference>
<feature type="domain" description="Type I restriction modification DNA specificity" evidence="4">
    <location>
        <begin position="3"/>
        <end position="178"/>
    </location>
</feature>
<evidence type="ECO:0000256" key="2">
    <source>
        <dbReference type="ARBA" id="ARBA00022747"/>
    </source>
</evidence>
<accession>A0A2K8P446</accession>
<dbReference type="KEGG" id="mtab:MTABA_v1c03160"/>
<keyword evidence="2" id="KW-0680">Restriction system</keyword>
<reference evidence="5 6" key="1">
    <citation type="submission" date="2017-11" db="EMBL/GenBank/DDBJ databases">
        <title>Genome sequence of Mesoplasma tabanidae BARC 857 (ATCC 49584).</title>
        <authorList>
            <person name="Lo W.-S."/>
            <person name="Kuo C.-H."/>
        </authorList>
    </citation>
    <scope>NUCLEOTIDE SEQUENCE [LARGE SCALE GENOMIC DNA]</scope>
    <source>
        <strain evidence="5 6">BARC 857</strain>
    </source>
</reference>
<evidence type="ECO:0000313" key="6">
    <source>
        <dbReference type="Proteomes" id="UP000232223"/>
    </source>
</evidence>
<sequence>MAIYKLGEIGTFKGGISTLKKDKYDKGIYFINYMDIFNNVFIDNTKIKTMRLYDATEADINKYRVNFGDILFTASSEKREEIGMTSVFLNNESNIFNGFSKVFKFNDKSHFNPKYLAYYFRTKFVRDQIVSFATGYTRYNISQKDLEKIILVLPSLEEQEKIIDIIEPIEKQIVYFENLILKLESILRQYSKKLSSNEKMINIVNFDRGVVLKSENFKIDKKITGFIDVRSLSEGIFTKYVDFLPNSFISDVLLSLDGTPGRVSYSIEGFNGYAYNLKSNKISKGQILVDLINEKNQKIIFDNSQGTTIKHASKAKNKMLHFNSKQEIVDPIFKILVGSKQVKTKLEMIKSQIILLLIK</sequence>
<evidence type="ECO:0000259" key="4">
    <source>
        <dbReference type="Pfam" id="PF01420"/>
    </source>
</evidence>
<evidence type="ECO:0000313" key="5">
    <source>
        <dbReference type="EMBL" id="ATZ21519.1"/>
    </source>
</evidence>